<dbReference type="Proteomes" id="UP001225378">
    <property type="component" value="Chromosome"/>
</dbReference>
<name>A0AAU7NVJ6_9GAMM</name>
<dbReference type="SUPFAM" id="SSF53474">
    <property type="entry name" value="alpha/beta-Hydrolases"/>
    <property type="match status" value="1"/>
</dbReference>
<reference evidence="2 3" key="1">
    <citation type="journal article" date="2024" name="Microbiology">
        <title>Methylomarinum rosea sp. nov., a novel halophilic methanotrophic bacterium from the hypersaline Lake Elton.</title>
        <authorList>
            <person name="Suleimanov R.Z."/>
            <person name="Oshkin I.Y."/>
            <person name="Danilova O.V."/>
            <person name="Suzina N.E."/>
            <person name="Dedysh S.N."/>
        </authorList>
    </citation>
    <scope>NUCLEOTIDE SEQUENCE [LARGE SCALE GENOMIC DNA]</scope>
    <source>
        <strain evidence="2 3">Ch1-1</strain>
    </source>
</reference>
<dbReference type="RefSeq" id="WP_305910077.1">
    <property type="nucleotide sequence ID" value="NZ_CP157743.1"/>
</dbReference>
<evidence type="ECO:0000313" key="2">
    <source>
        <dbReference type="EMBL" id="XBS20942.1"/>
    </source>
</evidence>
<keyword evidence="2" id="KW-0378">Hydrolase</keyword>
<proteinExistence type="predicted"/>
<feature type="domain" description="Fungal lipase-type" evidence="1">
    <location>
        <begin position="101"/>
        <end position="223"/>
    </location>
</feature>
<dbReference type="KEGG" id="mech:Q9L42_002120"/>
<dbReference type="PANTHER" id="PTHR45856">
    <property type="entry name" value="ALPHA/BETA-HYDROLASES SUPERFAMILY PROTEIN"/>
    <property type="match status" value="1"/>
</dbReference>
<dbReference type="AlphaFoldDB" id="A0AAU7NVJ6"/>
<dbReference type="InterPro" id="IPR029058">
    <property type="entry name" value="AB_hydrolase_fold"/>
</dbReference>
<dbReference type="GO" id="GO:0016787">
    <property type="term" value="F:hydrolase activity"/>
    <property type="evidence" value="ECO:0007669"/>
    <property type="project" value="UniProtKB-KW"/>
</dbReference>
<dbReference type="PANTHER" id="PTHR45856:SF24">
    <property type="entry name" value="FUNGAL LIPASE-LIKE DOMAIN-CONTAINING PROTEIN"/>
    <property type="match status" value="1"/>
</dbReference>
<sequence>MQQNFTRDALYFPEKLPVFNEHDDSWEFDGEATTLSFANAWWLCNLSHLAYYDEHDSLAILHNMELTLEAFIDDRKEADGREKLIQDTQAYIISTDNAVILTFRGTEPDRYQDMLAEAYLQPVKFPGKGKVHGGFFGALSGHSWERIVSILSLPTLKSKPLWITGHSLGAALATIAAAHLNPHGLYTFASPRVGDSAFCASLKTANSQRFVNCSDLVARLPLKDITDYRHIGTLQYFNAAGDWCEAPGAAFMRRDSLKAQLLYPFNQLPIPFFTDKVAFRSLADHSILNYRYAIWKKLQKNRRLPLEKH</sequence>
<evidence type="ECO:0000259" key="1">
    <source>
        <dbReference type="Pfam" id="PF01764"/>
    </source>
</evidence>
<dbReference type="GO" id="GO:0006629">
    <property type="term" value="P:lipid metabolic process"/>
    <property type="evidence" value="ECO:0007669"/>
    <property type="project" value="InterPro"/>
</dbReference>
<dbReference type="EC" id="3.1.1.-" evidence="2"/>
<protein>
    <submittedName>
        <fullName evidence="2">Lipase family protein</fullName>
        <ecNumber evidence="2">3.1.1.-</ecNumber>
    </submittedName>
</protein>
<dbReference type="InterPro" id="IPR002921">
    <property type="entry name" value="Fungal_lipase-type"/>
</dbReference>
<evidence type="ECO:0000313" key="3">
    <source>
        <dbReference type="Proteomes" id="UP001225378"/>
    </source>
</evidence>
<accession>A0AAU7NVJ6</accession>
<gene>
    <name evidence="2" type="ORF">Q9L42_002120</name>
</gene>
<dbReference type="EMBL" id="CP157743">
    <property type="protein sequence ID" value="XBS20942.1"/>
    <property type="molecule type" value="Genomic_DNA"/>
</dbReference>
<dbReference type="InterPro" id="IPR051218">
    <property type="entry name" value="Sec_MonoDiacylglyc_Lipase"/>
</dbReference>
<dbReference type="Pfam" id="PF01764">
    <property type="entry name" value="Lipase_3"/>
    <property type="match status" value="1"/>
</dbReference>
<organism evidence="2 3">
    <name type="scientific">Methylomarinum roseum</name>
    <dbReference type="NCBI Taxonomy" id="3067653"/>
    <lineage>
        <taxon>Bacteria</taxon>
        <taxon>Pseudomonadati</taxon>
        <taxon>Pseudomonadota</taxon>
        <taxon>Gammaproteobacteria</taxon>
        <taxon>Methylococcales</taxon>
        <taxon>Methylococcaceae</taxon>
        <taxon>Methylomarinum</taxon>
    </lineage>
</organism>
<dbReference type="Gene3D" id="3.40.50.1820">
    <property type="entry name" value="alpha/beta hydrolase"/>
    <property type="match status" value="1"/>
</dbReference>
<keyword evidence="3" id="KW-1185">Reference proteome</keyword>
<dbReference type="CDD" id="cd00519">
    <property type="entry name" value="Lipase_3"/>
    <property type="match status" value="1"/>
</dbReference>